<dbReference type="Proteomes" id="UP000597138">
    <property type="component" value="Unassembled WGS sequence"/>
</dbReference>
<dbReference type="NCBIfam" id="TIGR01725">
    <property type="entry name" value="phge_HK97_gp10"/>
    <property type="match status" value="1"/>
</dbReference>
<proteinExistence type="predicted"/>
<accession>A0A069P2R1</accession>
<dbReference type="AlphaFoldDB" id="A0A069P2R1"/>
<dbReference type="RefSeq" id="WP_052005805.1">
    <property type="nucleotide sequence ID" value="NZ_BMEG01000002.1"/>
</dbReference>
<reference evidence="4" key="3">
    <citation type="journal article" date="2019" name="Int. J. Syst. Evol. Microbiol.">
        <title>The Global Catalogue of Microorganisms (GCM) 10K type strain sequencing project: providing services to taxonomists for standard genome sequencing and annotation.</title>
        <authorList>
            <consortium name="The Broad Institute Genomics Platform"/>
            <consortium name="The Broad Institute Genome Sequencing Center for Infectious Disease"/>
            <person name="Wu L."/>
            <person name="Ma J."/>
        </authorList>
    </citation>
    <scope>NUCLEOTIDE SEQUENCE [LARGE SCALE GENOMIC DNA]</scope>
    <source>
        <strain evidence="4">CGMCC 1.11013</strain>
    </source>
</reference>
<reference evidence="2 3" key="2">
    <citation type="submission" date="2014-03" db="EMBL/GenBank/DDBJ databases">
        <title>Draft Genome Sequences of Four Burkholderia Strains.</title>
        <authorList>
            <person name="Liu X.Y."/>
            <person name="Li C.X."/>
            <person name="Xu J.H."/>
        </authorList>
    </citation>
    <scope>NUCLEOTIDE SEQUENCE [LARGE SCALE GENOMIC DNA]</scope>
    <source>
        <strain evidence="2 3">R27</strain>
    </source>
</reference>
<evidence type="ECO:0008006" key="5">
    <source>
        <dbReference type="Google" id="ProtNLM"/>
    </source>
</evidence>
<gene>
    <name evidence="2" type="ORF">BG57_03815</name>
    <name evidence="1" type="ORF">GCM10010985_16880</name>
</gene>
<protein>
    <recommendedName>
        <fullName evidence="5">HK97 gp10 family phage protein</fullName>
    </recommendedName>
</protein>
<dbReference type="STRING" id="1071679.BG57_03815"/>
<keyword evidence="4" id="KW-1185">Reference proteome</keyword>
<organism evidence="2 3">
    <name type="scientific">Caballeronia grimmiae</name>
    <dbReference type="NCBI Taxonomy" id="1071679"/>
    <lineage>
        <taxon>Bacteria</taxon>
        <taxon>Pseudomonadati</taxon>
        <taxon>Pseudomonadota</taxon>
        <taxon>Betaproteobacteria</taxon>
        <taxon>Burkholderiales</taxon>
        <taxon>Burkholderiaceae</taxon>
        <taxon>Caballeronia</taxon>
    </lineage>
</organism>
<dbReference type="Pfam" id="PF04883">
    <property type="entry name" value="HK97-gp10_like"/>
    <property type="match status" value="1"/>
</dbReference>
<dbReference type="EMBL" id="BMEG01000002">
    <property type="protein sequence ID" value="GGD63461.1"/>
    <property type="molecule type" value="Genomic_DNA"/>
</dbReference>
<evidence type="ECO:0000313" key="1">
    <source>
        <dbReference type="EMBL" id="GGD63461.1"/>
    </source>
</evidence>
<evidence type="ECO:0000313" key="2">
    <source>
        <dbReference type="EMBL" id="KDR34717.1"/>
    </source>
</evidence>
<reference evidence="1" key="1">
    <citation type="journal article" date="2014" name="Int. J. Syst. Evol. Microbiol.">
        <title>Complete genome of a new Firmicutes species belonging to the dominant human colonic microbiota ('Ruminococcus bicirculans') reveals two chromosomes and a selective capacity to utilize plant glucans.</title>
        <authorList>
            <consortium name="NISC Comparative Sequencing Program"/>
            <person name="Wegmann U."/>
            <person name="Louis P."/>
            <person name="Goesmann A."/>
            <person name="Henrissat B."/>
            <person name="Duncan S.H."/>
            <person name="Flint H.J."/>
        </authorList>
    </citation>
    <scope>NUCLEOTIDE SEQUENCE</scope>
    <source>
        <strain evidence="1">CGMCC 1.11013</strain>
    </source>
</reference>
<dbReference type="eggNOG" id="ENOG502ZWQE">
    <property type="taxonomic scope" value="Bacteria"/>
</dbReference>
<dbReference type="Proteomes" id="UP000027439">
    <property type="component" value="Unassembled WGS sequence"/>
</dbReference>
<comment type="caution">
    <text evidence="2">The sequence shown here is derived from an EMBL/GenBank/DDBJ whole genome shotgun (WGS) entry which is preliminary data.</text>
</comment>
<dbReference type="OrthoDB" id="8613246at2"/>
<dbReference type="EMBL" id="JFHE01000011">
    <property type="protein sequence ID" value="KDR34717.1"/>
    <property type="molecule type" value="Genomic_DNA"/>
</dbReference>
<reference evidence="1" key="4">
    <citation type="submission" date="2024-05" db="EMBL/GenBank/DDBJ databases">
        <authorList>
            <person name="Sun Q."/>
            <person name="Zhou Y."/>
        </authorList>
    </citation>
    <scope>NUCLEOTIDE SEQUENCE</scope>
    <source>
        <strain evidence="1">CGMCC 1.11013</strain>
    </source>
</reference>
<evidence type="ECO:0000313" key="3">
    <source>
        <dbReference type="Proteomes" id="UP000027439"/>
    </source>
</evidence>
<name>A0A069P2R1_9BURK</name>
<dbReference type="InterPro" id="IPR010064">
    <property type="entry name" value="HK97-gp10_tail"/>
</dbReference>
<evidence type="ECO:0000313" key="4">
    <source>
        <dbReference type="Proteomes" id="UP000597138"/>
    </source>
</evidence>
<sequence>MTKKIEVVNPTALTDYLDRLGTIASEEVLRQAAVAGARLIHAEARMRAPIGTAYERKGTQHVPGTLKRSILIAFDKEESIEGHRAVYLVTWSKDAFYGRFVEFGTSHAAAKPFLRPAFEAKKRAAADAVIEVIQKKAEEAGRGE</sequence>